<dbReference type="SMART" id="SM00512">
    <property type="entry name" value="Skp1"/>
    <property type="match status" value="1"/>
</dbReference>
<evidence type="ECO:0000256" key="2">
    <source>
        <dbReference type="ARBA" id="ARBA00021347"/>
    </source>
</evidence>
<dbReference type="EMBL" id="PYSW02000027">
    <property type="protein sequence ID" value="KAG2381274.1"/>
    <property type="molecule type" value="Genomic_DNA"/>
</dbReference>
<proteinExistence type="inferred from homology"/>
<gene>
    <name evidence="4" type="ORF">C9374_006263</name>
</gene>
<evidence type="ECO:0000313" key="5">
    <source>
        <dbReference type="Proteomes" id="UP000816034"/>
    </source>
</evidence>
<sequence>MEASSESARTTNVVDPNTNISPSSNFSDKEYITLISAEKFEFILSKKAAAQSKYLHQLITDDVFQTSNRITLHDISTDVLELLCQFLVDKSIKGNFMSTFNPLQDLDPQNPDHRQIVIELLLASNYLDC</sequence>
<reference evidence="4 5" key="1">
    <citation type="journal article" date="2018" name="BMC Genomics">
        <title>The genome of Naegleria lovaniensis, the basis for a comparative approach to unravel pathogenicity factors of the human pathogenic amoeba N. fowleri.</title>
        <authorList>
            <person name="Liechti N."/>
            <person name="Schurch N."/>
            <person name="Bruggmann R."/>
            <person name="Wittwer M."/>
        </authorList>
    </citation>
    <scope>NUCLEOTIDE SEQUENCE [LARGE SCALE GENOMIC DNA]</scope>
    <source>
        <strain evidence="4 5">ATCC 30569</strain>
    </source>
</reference>
<organism evidence="4 5">
    <name type="scientific">Naegleria lovaniensis</name>
    <name type="common">Amoeba</name>
    <dbReference type="NCBI Taxonomy" id="51637"/>
    <lineage>
        <taxon>Eukaryota</taxon>
        <taxon>Discoba</taxon>
        <taxon>Heterolobosea</taxon>
        <taxon>Tetramitia</taxon>
        <taxon>Eutetramitia</taxon>
        <taxon>Vahlkampfiidae</taxon>
        <taxon>Naegleria</taxon>
    </lineage>
</organism>
<dbReference type="Gene3D" id="3.30.710.10">
    <property type="entry name" value="Potassium Channel Kv1.1, Chain A"/>
    <property type="match status" value="1"/>
</dbReference>
<dbReference type="InterPro" id="IPR001232">
    <property type="entry name" value="SKP1-like"/>
</dbReference>
<comment type="similarity">
    <text evidence="1">Belongs to the SKP1 family.</text>
</comment>
<evidence type="ECO:0000313" key="4">
    <source>
        <dbReference type="EMBL" id="KAG2381274.1"/>
    </source>
</evidence>
<protein>
    <recommendedName>
        <fullName evidence="2">Elongin-C</fullName>
    </recommendedName>
</protein>
<evidence type="ECO:0000256" key="1">
    <source>
        <dbReference type="ARBA" id="ARBA00009993"/>
    </source>
</evidence>
<comment type="caution">
    <text evidence="4">The sequence shown here is derived from an EMBL/GenBank/DDBJ whole genome shotgun (WGS) entry which is preliminary data.</text>
</comment>
<feature type="region of interest" description="Disordered" evidence="3">
    <location>
        <begin position="1"/>
        <end position="22"/>
    </location>
</feature>
<keyword evidence="5" id="KW-1185">Reference proteome</keyword>
<dbReference type="PANTHER" id="PTHR20648">
    <property type="entry name" value="ELONGIN-C"/>
    <property type="match status" value="1"/>
</dbReference>
<evidence type="ECO:0000256" key="3">
    <source>
        <dbReference type="SAM" id="MobiDB-lite"/>
    </source>
</evidence>
<dbReference type="InterPro" id="IPR011333">
    <property type="entry name" value="SKP1/BTB/POZ_sf"/>
</dbReference>
<dbReference type="SUPFAM" id="SSF54695">
    <property type="entry name" value="POZ domain"/>
    <property type="match status" value="1"/>
</dbReference>
<dbReference type="GO" id="GO:0006511">
    <property type="term" value="P:ubiquitin-dependent protein catabolic process"/>
    <property type="evidence" value="ECO:0007669"/>
    <property type="project" value="InterPro"/>
</dbReference>
<dbReference type="AlphaFoldDB" id="A0AA88KH17"/>
<accession>A0AA88KH17</accession>
<dbReference type="InterPro" id="IPR039948">
    <property type="entry name" value="ELC1"/>
</dbReference>
<dbReference type="Proteomes" id="UP000816034">
    <property type="component" value="Unassembled WGS sequence"/>
</dbReference>
<dbReference type="GeneID" id="68098717"/>
<name>A0AA88KH17_NAELO</name>
<dbReference type="RefSeq" id="XP_044546954.1">
    <property type="nucleotide sequence ID" value="XM_044696104.1"/>
</dbReference>